<evidence type="ECO:0000256" key="11">
    <source>
        <dbReference type="PIRSR" id="PIRSR600223-1"/>
    </source>
</evidence>
<evidence type="ECO:0000256" key="12">
    <source>
        <dbReference type="RuleBase" id="RU003993"/>
    </source>
</evidence>
<evidence type="ECO:0000256" key="6">
    <source>
        <dbReference type="ARBA" id="ARBA00022670"/>
    </source>
</evidence>
<dbReference type="OrthoDB" id="9802919at2"/>
<keyword evidence="8 12" id="KW-0378">Hydrolase</keyword>
<evidence type="ECO:0000256" key="9">
    <source>
        <dbReference type="ARBA" id="ARBA00022989"/>
    </source>
</evidence>
<dbReference type="FunFam" id="2.10.109.10:FF:000008">
    <property type="entry name" value="Signal peptidase I"/>
    <property type="match status" value="1"/>
</dbReference>
<evidence type="ECO:0000256" key="5">
    <source>
        <dbReference type="ARBA" id="ARBA00022475"/>
    </source>
</evidence>
<dbReference type="InterPro" id="IPR019757">
    <property type="entry name" value="Pept_S26A_signal_pept_1_Lys-AS"/>
</dbReference>
<protein>
    <recommendedName>
        <fullName evidence="4 12">Signal peptidase I</fullName>
        <ecNumber evidence="4 12">3.4.21.89</ecNumber>
    </recommendedName>
</protein>
<reference evidence="15 18" key="1">
    <citation type="submission" date="2014-07" db="EMBL/GenBank/DDBJ databases">
        <authorList>
            <person name="Wibberg Daniel"/>
        </authorList>
    </citation>
    <scope>NUCLEOTIDE SEQUENCE [LARGE SCALE GENOMIC DNA]</scope>
</reference>
<feature type="transmembrane region" description="Helical" evidence="12">
    <location>
        <begin position="12"/>
        <end position="31"/>
    </location>
</feature>
<dbReference type="Proteomes" id="UP000040576">
    <property type="component" value="Unassembled WGS sequence"/>
</dbReference>
<comment type="similarity">
    <text evidence="3 13">Belongs to the peptidase S26 family.</text>
</comment>
<dbReference type="GO" id="GO:0004252">
    <property type="term" value="F:serine-type endopeptidase activity"/>
    <property type="evidence" value="ECO:0007669"/>
    <property type="project" value="InterPro"/>
</dbReference>
<evidence type="ECO:0000313" key="15">
    <source>
        <dbReference type="EMBL" id="CEE01537.1"/>
    </source>
</evidence>
<evidence type="ECO:0000313" key="18">
    <source>
        <dbReference type="Proteomes" id="UP000040576"/>
    </source>
</evidence>
<dbReference type="InterPro" id="IPR019756">
    <property type="entry name" value="Pept_S26A_signal_pept_1_Ser-AS"/>
</dbReference>
<dbReference type="Pfam" id="PF10502">
    <property type="entry name" value="Peptidase_S26"/>
    <property type="match status" value="1"/>
</dbReference>
<dbReference type="GO" id="GO:0006465">
    <property type="term" value="P:signal peptide processing"/>
    <property type="evidence" value="ECO:0007669"/>
    <property type="project" value="InterPro"/>
</dbReference>
<evidence type="ECO:0000256" key="1">
    <source>
        <dbReference type="ARBA" id="ARBA00000677"/>
    </source>
</evidence>
<evidence type="ECO:0000256" key="2">
    <source>
        <dbReference type="ARBA" id="ARBA00004401"/>
    </source>
</evidence>
<dbReference type="SUPFAM" id="SSF51306">
    <property type="entry name" value="LexA/Signal peptidase"/>
    <property type="match status" value="1"/>
</dbReference>
<comment type="catalytic activity">
    <reaction evidence="1 12">
        <text>Cleavage of hydrophobic, N-terminal signal or leader sequences from secreted and periplasmic proteins.</text>
        <dbReference type="EC" id="3.4.21.89"/>
    </reaction>
</comment>
<dbReference type="EMBL" id="JXLU01000010">
    <property type="protein sequence ID" value="KIO74198.1"/>
    <property type="molecule type" value="Genomic_DNA"/>
</dbReference>
<dbReference type="PATRIC" id="fig|35841.7.peg.3453"/>
<evidence type="ECO:0000259" key="14">
    <source>
        <dbReference type="Pfam" id="PF10502"/>
    </source>
</evidence>
<evidence type="ECO:0000256" key="13">
    <source>
        <dbReference type="RuleBase" id="RU362042"/>
    </source>
</evidence>
<dbReference type="PANTHER" id="PTHR43390">
    <property type="entry name" value="SIGNAL PEPTIDASE I"/>
    <property type="match status" value="1"/>
</dbReference>
<dbReference type="PRINTS" id="PR00727">
    <property type="entry name" value="LEADERPTASE"/>
</dbReference>
<name>A0A090IV06_9BACI</name>
<dbReference type="EMBL" id="CCRF01000049">
    <property type="protein sequence ID" value="CEE01537.1"/>
    <property type="molecule type" value="Genomic_DNA"/>
</dbReference>
<keyword evidence="10 12" id="KW-0472">Membrane</keyword>
<feature type="domain" description="Peptidase S26" evidence="14">
    <location>
        <begin position="10"/>
        <end position="171"/>
    </location>
</feature>
<dbReference type="Proteomes" id="UP000032076">
    <property type="component" value="Unassembled WGS sequence"/>
</dbReference>
<dbReference type="RefSeq" id="WP_034770002.1">
    <property type="nucleotide sequence ID" value="NZ_CCRF01000049.1"/>
</dbReference>
<dbReference type="CDD" id="cd06530">
    <property type="entry name" value="S26_SPase_I"/>
    <property type="match status" value="1"/>
</dbReference>
<evidence type="ECO:0000256" key="3">
    <source>
        <dbReference type="ARBA" id="ARBA00009370"/>
    </source>
</evidence>
<keyword evidence="5" id="KW-1003">Cell membrane</keyword>
<dbReference type="PROSITE" id="PS00761">
    <property type="entry name" value="SPASE_I_3"/>
    <property type="match status" value="1"/>
</dbReference>
<dbReference type="AlphaFoldDB" id="A0A090IV06"/>
<dbReference type="GO" id="GO:0009003">
    <property type="term" value="F:signal peptidase activity"/>
    <property type="evidence" value="ECO:0007669"/>
    <property type="project" value="UniProtKB-EC"/>
</dbReference>
<keyword evidence="9 12" id="KW-1133">Transmembrane helix</keyword>
<keyword evidence="7 12" id="KW-0812">Transmembrane</keyword>
<proteinExistence type="inferred from homology"/>
<dbReference type="InterPro" id="IPR000223">
    <property type="entry name" value="Pept_S26A_signal_pept_1"/>
</dbReference>
<dbReference type="PROSITE" id="PS00501">
    <property type="entry name" value="SPASE_I_1"/>
    <property type="match status" value="1"/>
</dbReference>
<evidence type="ECO:0000256" key="10">
    <source>
        <dbReference type="ARBA" id="ARBA00023136"/>
    </source>
</evidence>
<dbReference type="InterPro" id="IPR019533">
    <property type="entry name" value="Peptidase_S26"/>
</dbReference>
<reference evidence="16 17" key="2">
    <citation type="submission" date="2015-01" db="EMBL/GenBank/DDBJ databases">
        <title>Draft Genome Sequences of Four Bacillus thermoamylovorans Strains, Isolated From Food Products.</title>
        <authorList>
            <person name="Krawcyk A.O."/>
            <person name="Berendsen E.M."/>
            <person name="Eijlander R.T."/>
            <person name="de Jong A."/>
            <person name="Wells-Bennik M."/>
            <person name="Kuipers O.P."/>
        </authorList>
    </citation>
    <scope>NUCLEOTIDE SEQUENCE [LARGE SCALE GENOMIC DNA]</scope>
    <source>
        <strain evidence="16 17">B4167</strain>
    </source>
</reference>
<dbReference type="NCBIfam" id="TIGR02227">
    <property type="entry name" value="sigpep_I_bact"/>
    <property type="match status" value="1"/>
</dbReference>
<dbReference type="Gene3D" id="2.10.109.10">
    <property type="entry name" value="Umud Fragment, subunit A"/>
    <property type="match status" value="1"/>
</dbReference>
<evidence type="ECO:0000256" key="8">
    <source>
        <dbReference type="ARBA" id="ARBA00022801"/>
    </source>
</evidence>
<dbReference type="PANTHER" id="PTHR43390:SF1">
    <property type="entry name" value="CHLOROPLAST PROCESSING PEPTIDASE"/>
    <property type="match status" value="1"/>
</dbReference>
<organism evidence="15 18">
    <name type="scientific">Caldibacillus thermoamylovorans</name>
    <dbReference type="NCBI Taxonomy" id="35841"/>
    <lineage>
        <taxon>Bacteria</taxon>
        <taxon>Bacillati</taxon>
        <taxon>Bacillota</taxon>
        <taxon>Bacilli</taxon>
        <taxon>Bacillales</taxon>
        <taxon>Bacillaceae</taxon>
        <taxon>Caldibacillus</taxon>
    </lineage>
</organism>
<feature type="active site" evidence="11">
    <location>
        <position position="40"/>
    </location>
</feature>
<sequence>MEKSATKELLSWIKSFFIAFIIVILVQKFLFSPTTVYGESMEPTFSDNDRIIIGKNTSIERFDIIVFDAPKSKDYYIKRVIGLPGDKVEMKNDELYINGKKYNEPYLDKIKKSHKYRKITEDFTLEELTGETIVPKDSLFVLGDNRLVSYDSRQFGFISFDSVIGEVKFQFFPFNEIGIRK</sequence>
<evidence type="ECO:0000313" key="17">
    <source>
        <dbReference type="Proteomes" id="UP000032076"/>
    </source>
</evidence>
<dbReference type="InterPro" id="IPR019758">
    <property type="entry name" value="Pept_S26A_signal_pept_1_CS"/>
</dbReference>
<keyword evidence="18" id="KW-1185">Reference proteome</keyword>
<dbReference type="PROSITE" id="PS00760">
    <property type="entry name" value="SPASE_I_2"/>
    <property type="match status" value="1"/>
</dbReference>
<gene>
    <name evidence="15" type="primary">sipS</name>
    <name evidence="16" type="ORF">B4167_0476</name>
    <name evidence="15" type="ORF">BT1A1_1709</name>
</gene>
<comment type="subcellular location">
    <subcellularLocation>
        <location evidence="2">Cell membrane</location>
        <topology evidence="2">Single-pass type II membrane protein</topology>
    </subcellularLocation>
    <subcellularLocation>
        <location evidence="13">Membrane</location>
        <topology evidence="13">Single-pass type II membrane protein</topology>
    </subcellularLocation>
</comment>
<dbReference type="InterPro" id="IPR036286">
    <property type="entry name" value="LexA/Signal_pep-like_sf"/>
</dbReference>
<dbReference type="EC" id="3.4.21.89" evidence="4 12"/>
<feature type="active site" evidence="11">
    <location>
        <position position="78"/>
    </location>
</feature>
<evidence type="ECO:0000256" key="4">
    <source>
        <dbReference type="ARBA" id="ARBA00013208"/>
    </source>
</evidence>
<keyword evidence="6 12" id="KW-0645">Protease</keyword>
<dbReference type="GO" id="GO:0005886">
    <property type="term" value="C:plasma membrane"/>
    <property type="evidence" value="ECO:0007669"/>
    <property type="project" value="UniProtKB-SubCell"/>
</dbReference>
<accession>A0A090IV06</accession>
<evidence type="ECO:0000256" key="7">
    <source>
        <dbReference type="ARBA" id="ARBA00022692"/>
    </source>
</evidence>
<evidence type="ECO:0000313" key="16">
    <source>
        <dbReference type="EMBL" id="KIO74198.1"/>
    </source>
</evidence>